<evidence type="ECO:0000256" key="1">
    <source>
        <dbReference type="SAM" id="Phobius"/>
    </source>
</evidence>
<proteinExistence type="predicted"/>
<dbReference type="EnsemblPlants" id="ORUFI12G05280.1">
    <property type="protein sequence ID" value="ORUFI12G05280.1"/>
    <property type="gene ID" value="ORUFI12G05280"/>
</dbReference>
<dbReference type="HOGENOM" id="CLU_131777_0_0_1"/>
<keyword evidence="1" id="KW-1133">Transmembrane helix</keyword>
<keyword evidence="3" id="KW-1185">Reference proteome</keyword>
<dbReference type="AlphaFoldDB" id="A0A0E0REI2"/>
<reference evidence="3" key="1">
    <citation type="submission" date="2013-06" db="EMBL/GenBank/DDBJ databases">
        <authorList>
            <person name="Zhao Q."/>
        </authorList>
    </citation>
    <scope>NUCLEOTIDE SEQUENCE</scope>
    <source>
        <strain evidence="3">cv. W1943</strain>
    </source>
</reference>
<evidence type="ECO:0000313" key="2">
    <source>
        <dbReference type="EnsemblPlants" id="ORUFI12G05280.1"/>
    </source>
</evidence>
<dbReference type="Proteomes" id="UP000008022">
    <property type="component" value="Unassembled WGS sequence"/>
</dbReference>
<sequence>MVRMAAWPDGAAVRQPTVVRTCGGAACAAVRRRGCAADDPTSPSAPFRFLFFFFVLGSASFLCPLRFAVAIMAAGVGLPSGTMLVCSTWPVHGLVARCVVQARPWHRVHASAGRVFAAVARVRRHAVSRHANSVSVYRDFHQSAYTGDSKSAVVDFIGNDKNGTRTGRGIRFRD</sequence>
<keyword evidence="1" id="KW-0812">Transmembrane</keyword>
<organism evidence="2 3">
    <name type="scientific">Oryza rufipogon</name>
    <name type="common">Brownbeard rice</name>
    <name type="synonym">Asian wild rice</name>
    <dbReference type="NCBI Taxonomy" id="4529"/>
    <lineage>
        <taxon>Eukaryota</taxon>
        <taxon>Viridiplantae</taxon>
        <taxon>Streptophyta</taxon>
        <taxon>Embryophyta</taxon>
        <taxon>Tracheophyta</taxon>
        <taxon>Spermatophyta</taxon>
        <taxon>Magnoliopsida</taxon>
        <taxon>Liliopsida</taxon>
        <taxon>Poales</taxon>
        <taxon>Poaceae</taxon>
        <taxon>BOP clade</taxon>
        <taxon>Oryzoideae</taxon>
        <taxon>Oryzeae</taxon>
        <taxon>Oryzinae</taxon>
        <taxon>Oryza</taxon>
    </lineage>
</organism>
<reference evidence="2" key="2">
    <citation type="submission" date="2015-06" db="UniProtKB">
        <authorList>
            <consortium name="EnsemblPlants"/>
        </authorList>
    </citation>
    <scope>IDENTIFICATION</scope>
</reference>
<name>A0A0E0REI2_ORYRU</name>
<protein>
    <submittedName>
        <fullName evidence="2">Uncharacterized protein</fullName>
    </submittedName>
</protein>
<feature type="transmembrane region" description="Helical" evidence="1">
    <location>
        <begin position="49"/>
        <end position="74"/>
    </location>
</feature>
<dbReference type="Gramene" id="ORUFI12G05280.1">
    <property type="protein sequence ID" value="ORUFI12G05280.1"/>
    <property type="gene ID" value="ORUFI12G05280"/>
</dbReference>
<evidence type="ECO:0000313" key="3">
    <source>
        <dbReference type="Proteomes" id="UP000008022"/>
    </source>
</evidence>
<keyword evidence="1" id="KW-0472">Membrane</keyword>
<accession>A0A0E0REI2</accession>